<dbReference type="EMBL" id="BSPQ01000002">
    <property type="protein sequence ID" value="GLS90257.1"/>
    <property type="molecule type" value="Genomic_DNA"/>
</dbReference>
<keyword evidence="10" id="KW-0456">Lyase</keyword>
<keyword evidence="6" id="KW-0442">Lipid degradation</keyword>
<dbReference type="InterPro" id="IPR006108">
    <property type="entry name" value="3HC_DH_C"/>
</dbReference>
<comment type="similarity">
    <text evidence="3">In the N-terminal section; belongs to the enoyl-CoA hydratase/isomerase family.</text>
</comment>
<keyword evidence="7" id="KW-0560">Oxidoreductase</keyword>
<comment type="caution">
    <text evidence="15">The sequence shown here is derived from an EMBL/GenBank/DDBJ whole genome shotgun (WGS) entry which is preliminary data.</text>
</comment>
<evidence type="ECO:0000256" key="12">
    <source>
        <dbReference type="ARBA" id="ARBA00049556"/>
    </source>
</evidence>
<dbReference type="RefSeq" id="WP_284203374.1">
    <property type="nucleotide sequence ID" value="NZ_BSPQ01000002.1"/>
</dbReference>
<dbReference type="Pfam" id="PF00725">
    <property type="entry name" value="3HCDH"/>
    <property type="match status" value="2"/>
</dbReference>
<evidence type="ECO:0000256" key="3">
    <source>
        <dbReference type="ARBA" id="ARBA00008750"/>
    </source>
</evidence>
<evidence type="ECO:0000256" key="8">
    <source>
        <dbReference type="ARBA" id="ARBA00023027"/>
    </source>
</evidence>
<comment type="similarity">
    <text evidence="2">In the central section; belongs to the 3-hydroxyacyl-CoA dehydrogenase family.</text>
</comment>
<evidence type="ECO:0000313" key="15">
    <source>
        <dbReference type="EMBL" id="GLS90257.1"/>
    </source>
</evidence>
<dbReference type="SUPFAM" id="SSF51735">
    <property type="entry name" value="NAD(P)-binding Rossmann-fold domains"/>
    <property type="match status" value="1"/>
</dbReference>
<feature type="domain" description="3-hydroxyacyl-CoA dehydrogenase NAD binding" evidence="14">
    <location>
        <begin position="321"/>
        <end position="498"/>
    </location>
</feature>
<comment type="pathway">
    <text evidence="1">Lipid metabolism; fatty acid beta-oxidation.</text>
</comment>
<dbReference type="InterPro" id="IPR006180">
    <property type="entry name" value="3-OHacyl-CoA_DH_CS"/>
</dbReference>
<dbReference type="InterPro" id="IPR036291">
    <property type="entry name" value="NAD(P)-bd_dom_sf"/>
</dbReference>
<dbReference type="Pfam" id="PF00378">
    <property type="entry name" value="ECH_1"/>
    <property type="match status" value="1"/>
</dbReference>
<dbReference type="SUPFAM" id="SSF52096">
    <property type="entry name" value="ClpP/crotonase"/>
    <property type="match status" value="1"/>
</dbReference>
<reference evidence="16" key="1">
    <citation type="journal article" date="2019" name="Int. J. Syst. Evol. Microbiol.">
        <title>The Global Catalogue of Microorganisms (GCM) 10K type strain sequencing project: providing services to taxonomists for standard genome sequencing and annotation.</title>
        <authorList>
            <consortium name="The Broad Institute Genomics Platform"/>
            <consortium name="The Broad Institute Genome Sequencing Center for Infectious Disease"/>
            <person name="Wu L."/>
            <person name="Ma J."/>
        </authorList>
    </citation>
    <scope>NUCLEOTIDE SEQUENCE [LARGE SCALE GENOMIC DNA]</scope>
    <source>
        <strain evidence="16">NBRC 103166</strain>
    </source>
</reference>
<protein>
    <recommendedName>
        <fullName evidence="4">enoyl-CoA hydratase</fullName>
        <ecNumber evidence="4">4.2.1.17</ecNumber>
    </recommendedName>
</protein>
<accession>A0ABQ6DYT7</accession>
<keyword evidence="8" id="KW-0520">NAD</keyword>
<evidence type="ECO:0000259" key="13">
    <source>
        <dbReference type="Pfam" id="PF00725"/>
    </source>
</evidence>
<dbReference type="Proteomes" id="UP001157353">
    <property type="component" value="Unassembled WGS sequence"/>
</dbReference>
<comment type="catalytic activity">
    <reaction evidence="12">
        <text>a (3S)-3-hydroxyacyl-CoA + NAD(+) = a 3-oxoacyl-CoA + NADH + H(+)</text>
        <dbReference type="Rhea" id="RHEA:22432"/>
        <dbReference type="ChEBI" id="CHEBI:15378"/>
        <dbReference type="ChEBI" id="CHEBI:57318"/>
        <dbReference type="ChEBI" id="CHEBI:57540"/>
        <dbReference type="ChEBI" id="CHEBI:57945"/>
        <dbReference type="ChEBI" id="CHEBI:90726"/>
        <dbReference type="EC" id="1.1.1.35"/>
    </reaction>
</comment>
<dbReference type="EC" id="4.2.1.17" evidence="4"/>
<dbReference type="InterPro" id="IPR029045">
    <property type="entry name" value="ClpP/crotonase-like_dom_sf"/>
</dbReference>
<dbReference type="Pfam" id="PF02737">
    <property type="entry name" value="3HCDH_N"/>
    <property type="match status" value="1"/>
</dbReference>
<keyword evidence="5" id="KW-0276">Fatty acid metabolism</keyword>
<dbReference type="Gene3D" id="3.40.50.720">
    <property type="entry name" value="NAD(P)-binding Rossmann-like Domain"/>
    <property type="match status" value="1"/>
</dbReference>
<organism evidence="15 16">
    <name type="scientific">Psychromonas marina</name>
    <dbReference type="NCBI Taxonomy" id="88364"/>
    <lineage>
        <taxon>Bacteria</taxon>
        <taxon>Pseudomonadati</taxon>
        <taxon>Pseudomonadota</taxon>
        <taxon>Gammaproteobacteria</taxon>
        <taxon>Alteromonadales</taxon>
        <taxon>Psychromonadaceae</taxon>
        <taxon>Psychromonas</taxon>
    </lineage>
</organism>
<gene>
    <name evidence="15" type="primary">fadJ</name>
    <name evidence="15" type="ORF">GCM10007916_13240</name>
</gene>
<dbReference type="PROSITE" id="PS00067">
    <property type="entry name" value="3HCDH"/>
    <property type="match status" value="1"/>
</dbReference>
<sequence length="728" mass="80251">MNFNLSINDAGVATLLFDFQNEKINKLDGNTLIELQQHLTALAKDGNVKLLVFESAKQGIFIAGADINEIKDITGKQEAYEKARFGQQILHQIAKLPFPSLAVINGACVGGGCELALACSYRIISDDKKAVIGLPEVSLGIIPGFGGCVRLPKLIGLQAALQLILPAKVIPGKKALRLKLVDAIYNHTLARDFIDTFIDKLLTTPAFAQQLITKRAKNLNQKLLEDNPLGRKLIFKKAHQNLQQKTKGHYPAPFKALEVIEKIHEMEVEDALEVELHGFAEVAITDISKNLIQLFFTNEALKKETGINDDSIVPAVVNNGAVLGAGVMGGGIAWLFSNKNKNVRLKDIEWDAVAKGYQTANLYYQQMKKRRKIKPNQIRYNMNHIAGCVNYNGFKQLDIAIEAVVENMAVKKMVLAEAQSKLPEHAILASNTSSLSITEMANDLERPENMIGMHFFNPVNRMPLVEIIPGEKTSPQTIASTVKLAKQLGKTPIVVGDCAGFLVNRILIPMLNEAALILQEGGVVTEIDDAIAQFGLPMGPFVLADEVGIDVGFHVATILEEAYGERMKVAGLFKHIFVEEKLLGKKSGAGFYKHEKKSPIRYNKNIDAILTFYRADQNISVKEFDSKMIVDRCILVMVNEAVRCLQEGVIDNPAYLDMAMLMGTGFPAFRGGLLKYADNRGLQSICDKLTELSQTYGERFAPAQLLVDKAQNGQTFYEANIEEVVTDE</sequence>
<dbReference type="InterPro" id="IPR050136">
    <property type="entry name" value="FA_oxidation_alpha_subunit"/>
</dbReference>
<evidence type="ECO:0000256" key="11">
    <source>
        <dbReference type="ARBA" id="ARBA00023268"/>
    </source>
</evidence>
<dbReference type="PANTHER" id="PTHR43612">
    <property type="entry name" value="TRIFUNCTIONAL ENZYME SUBUNIT ALPHA"/>
    <property type="match status" value="1"/>
</dbReference>
<evidence type="ECO:0000256" key="5">
    <source>
        <dbReference type="ARBA" id="ARBA00022832"/>
    </source>
</evidence>
<dbReference type="CDD" id="cd06558">
    <property type="entry name" value="crotonase-like"/>
    <property type="match status" value="1"/>
</dbReference>
<proteinExistence type="inferred from homology"/>
<dbReference type="SUPFAM" id="SSF48179">
    <property type="entry name" value="6-phosphogluconate dehydrogenase C-terminal domain-like"/>
    <property type="match status" value="2"/>
</dbReference>
<name>A0ABQ6DYT7_9GAMM</name>
<evidence type="ECO:0000256" key="9">
    <source>
        <dbReference type="ARBA" id="ARBA00023098"/>
    </source>
</evidence>
<feature type="domain" description="3-hydroxyacyl-CoA dehydrogenase C-terminal" evidence="13">
    <location>
        <begin position="628"/>
        <end position="714"/>
    </location>
</feature>
<feature type="domain" description="3-hydroxyacyl-CoA dehydrogenase C-terminal" evidence="13">
    <location>
        <begin position="500"/>
        <end position="593"/>
    </location>
</feature>
<evidence type="ECO:0000256" key="2">
    <source>
        <dbReference type="ARBA" id="ARBA00007005"/>
    </source>
</evidence>
<evidence type="ECO:0000256" key="6">
    <source>
        <dbReference type="ARBA" id="ARBA00022963"/>
    </source>
</evidence>
<evidence type="ECO:0000256" key="4">
    <source>
        <dbReference type="ARBA" id="ARBA00012076"/>
    </source>
</evidence>
<dbReference type="InterPro" id="IPR001753">
    <property type="entry name" value="Enoyl-CoA_hydra/iso"/>
</dbReference>
<evidence type="ECO:0000256" key="10">
    <source>
        <dbReference type="ARBA" id="ARBA00023239"/>
    </source>
</evidence>
<dbReference type="InterPro" id="IPR008927">
    <property type="entry name" value="6-PGluconate_DH-like_C_sf"/>
</dbReference>
<keyword evidence="11" id="KW-0511">Multifunctional enzyme</keyword>
<keyword evidence="16" id="KW-1185">Reference proteome</keyword>
<evidence type="ECO:0000313" key="16">
    <source>
        <dbReference type="Proteomes" id="UP001157353"/>
    </source>
</evidence>
<keyword evidence="9" id="KW-0443">Lipid metabolism</keyword>
<dbReference type="Gene3D" id="3.90.226.10">
    <property type="entry name" value="2-enoyl-CoA Hydratase, Chain A, domain 1"/>
    <property type="match status" value="1"/>
</dbReference>
<evidence type="ECO:0000256" key="7">
    <source>
        <dbReference type="ARBA" id="ARBA00023002"/>
    </source>
</evidence>
<dbReference type="PANTHER" id="PTHR43612:SF3">
    <property type="entry name" value="TRIFUNCTIONAL ENZYME SUBUNIT ALPHA, MITOCHONDRIAL"/>
    <property type="match status" value="1"/>
</dbReference>
<dbReference type="Gene3D" id="1.10.1040.50">
    <property type="match status" value="1"/>
</dbReference>
<evidence type="ECO:0000259" key="14">
    <source>
        <dbReference type="Pfam" id="PF02737"/>
    </source>
</evidence>
<dbReference type="InterPro" id="IPR006176">
    <property type="entry name" value="3-OHacyl-CoA_DH_NAD-bd"/>
</dbReference>
<evidence type="ECO:0000256" key="1">
    <source>
        <dbReference type="ARBA" id="ARBA00005005"/>
    </source>
</evidence>